<keyword evidence="2 5" id="KW-0371">Homeobox</keyword>
<dbReference type="GO" id="GO:0008270">
    <property type="term" value="F:zinc ion binding"/>
    <property type="evidence" value="ECO:0007669"/>
    <property type="project" value="UniProtKB-KW"/>
</dbReference>
<dbReference type="InterPro" id="IPR050224">
    <property type="entry name" value="TALE_homeobox"/>
</dbReference>
<sequence length="658" mass="74495">MVKSDLHEPPFSCSSHPWEEDAAPNYTGPGEHGPMMLDPSPEVVSFDLLGLEYPVDERFDGNQHTPHSHCATEAYDSFGQLGLDSSVLGNDSLQDYVRADYISHDSRYDASCPEAWSLASLGTGVSIGERTVETSSAPVSGGESEQGVRKRNPHYYPRETVRILKEWLYQCQERPYATKEEREELLQRTGLTRTQLRNWLANTRRRERARLATQQQDKSLPSNAIDIPHQYVSQMTPFERWKYSPPEHEPAAPSDIAQALASVPPEAHPELPFGSLDSTSHSLASGVSQDSQSGHWDIFPTPSVGSRDTSRSSSSSISIASAFSQRSLPRSSLQGQINYRRHRRRRQQRTKAPALANNLAARHAQDHRRFQCTFCTDTFKTKYDWQRHEKSLHLSLEEWTCSPFGGSVSLDGHNVCALCLAINPDEKHLELHDYALCQEKSLRERTFSRKDHLHQHLRLVHNAKFGSWMESWKTSIDEIRSRCGFCDTNFSTWKQRVEHLATHFKAGMDMRQWQGGWGFETVVQGLVENAMPPYLIGQERLTTNPFSAKSSRTLETSLEADSPAVSGKEFVEGVNHWLVLERELADYIKCQLEIGVVPPDATLQYLARMIVYSCDDPWNQTCADNLVWLDNLKREAGIEEYLSRQSNMQATGASGSRN</sequence>
<evidence type="ECO:0000259" key="8">
    <source>
        <dbReference type="PROSITE" id="PS50157"/>
    </source>
</evidence>
<dbReference type="SMART" id="SM00389">
    <property type="entry name" value="HOX"/>
    <property type="match status" value="1"/>
</dbReference>
<keyword evidence="10" id="KW-1185">Reference proteome</keyword>
<dbReference type="Pfam" id="PF13894">
    <property type="entry name" value="zf-C2H2_4"/>
    <property type="match status" value="1"/>
</dbReference>
<feature type="domain" description="Homeobox" evidence="7">
    <location>
        <begin position="147"/>
        <end position="210"/>
    </location>
</feature>
<keyword evidence="3 5" id="KW-0539">Nucleus</keyword>
<evidence type="ECO:0000256" key="3">
    <source>
        <dbReference type="ARBA" id="ARBA00023242"/>
    </source>
</evidence>
<feature type="region of interest" description="Disordered" evidence="6">
    <location>
        <begin position="266"/>
        <end position="351"/>
    </location>
</feature>
<dbReference type="PANTHER" id="PTHR11850">
    <property type="entry name" value="HOMEOBOX PROTEIN TRANSCRIPTION FACTORS"/>
    <property type="match status" value="1"/>
</dbReference>
<protein>
    <submittedName>
        <fullName evidence="9">Homeobox and C2H2 transcription factor</fullName>
    </submittedName>
</protein>
<evidence type="ECO:0000256" key="4">
    <source>
        <dbReference type="PROSITE-ProRule" id="PRU00042"/>
    </source>
</evidence>
<keyword evidence="1 5" id="KW-0238">DNA-binding</keyword>
<dbReference type="CDD" id="cd00086">
    <property type="entry name" value="homeodomain"/>
    <property type="match status" value="1"/>
</dbReference>
<dbReference type="InterPro" id="IPR008422">
    <property type="entry name" value="KN_HD"/>
</dbReference>
<evidence type="ECO:0000256" key="2">
    <source>
        <dbReference type="ARBA" id="ARBA00023155"/>
    </source>
</evidence>
<feature type="DNA-binding region" description="Homeobox" evidence="5">
    <location>
        <begin position="149"/>
        <end position="211"/>
    </location>
</feature>
<feature type="compositionally biased region" description="Polar residues" evidence="6">
    <location>
        <begin position="328"/>
        <end position="337"/>
    </location>
</feature>
<dbReference type="InterPro" id="IPR013087">
    <property type="entry name" value="Znf_C2H2_type"/>
</dbReference>
<dbReference type="PROSITE" id="PS00028">
    <property type="entry name" value="ZINC_FINGER_C2H2_1"/>
    <property type="match status" value="1"/>
</dbReference>
<evidence type="ECO:0000256" key="1">
    <source>
        <dbReference type="ARBA" id="ARBA00023125"/>
    </source>
</evidence>
<feature type="domain" description="C2H2-type" evidence="8">
    <location>
        <begin position="370"/>
        <end position="398"/>
    </location>
</feature>
<dbReference type="GO" id="GO:0005634">
    <property type="term" value="C:nucleus"/>
    <property type="evidence" value="ECO:0007669"/>
    <property type="project" value="UniProtKB-SubCell"/>
</dbReference>
<dbReference type="PROSITE" id="PS50071">
    <property type="entry name" value="HOMEOBOX_2"/>
    <property type="match status" value="1"/>
</dbReference>
<dbReference type="Pfam" id="PF05920">
    <property type="entry name" value="Homeobox_KN"/>
    <property type="match status" value="1"/>
</dbReference>
<dbReference type="Proteomes" id="UP000254937">
    <property type="component" value="Unassembled WGS sequence"/>
</dbReference>
<dbReference type="InterPro" id="IPR001356">
    <property type="entry name" value="HD"/>
</dbReference>
<dbReference type="AlphaFoldDB" id="A0A370PTW9"/>
<evidence type="ECO:0000256" key="6">
    <source>
        <dbReference type="SAM" id="MobiDB-lite"/>
    </source>
</evidence>
<organism evidence="9 10">
    <name type="scientific">Aspergillus phoenicis ATCC 13157</name>
    <dbReference type="NCBI Taxonomy" id="1353007"/>
    <lineage>
        <taxon>Eukaryota</taxon>
        <taxon>Fungi</taxon>
        <taxon>Dikarya</taxon>
        <taxon>Ascomycota</taxon>
        <taxon>Pezizomycotina</taxon>
        <taxon>Eurotiomycetes</taxon>
        <taxon>Eurotiomycetidae</taxon>
        <taxon>Eurotiales</taxon>
        <taxon>Aspergillaceae</taxon>
        <taxon>Aspergillus</taxon>
    </lineage>
</organism>
<keyword evidence="4" id="KW-0863">Zinc-finger</keyword>
<dbReference type="PROSITE" id="PS50157">
    <property type="entry name" value="ZINC_FINGER_C2H2_2"/>
    <property type="match status" value="1"/>
</dbReference>
<dbReference type="EMBL" id="KZ851847">
    <property type="protein sequence ID" value="RDK45621.1"/>
    <property type="molecule type" value="Genomic_DNA"/>
</dbReference>
<dbReference type="SUPFAM" id="SSF46689">
    <property type="entry name" value="Homeodomain-like"/>
    <property type="match status" value="1"/>
</dbReference>
<comment type="subcellular location">
    <subcellularLocation>
        <location evidence="5">Nucleus</location>
    </subcellularLocation>
</comment>
<keyword evidence="4" id="KW-0862">Zinc</keyword>
<gene>
    <name evidence="9" type="ORF">M752DRAFT_333393</name>
</gene>
<feature type="region of interest" description="Disordered" evidence="6">
    <location>
        <begin position="132"/>
        <end position="153"/>
    </location>
</feature>
<evidence type="ECO:0000313" key="10">
    <source>
        <dbReference type="Proteomes" id="UP000254937"/>
    </source>
</evidence>
<feature type="compositionally biased region" description="Low complexity" evidence="6">
    <location>
        <begin position="303"/>
        <end position="327"/>
    </location>
</feature>
<evidence type="ECO:0000259" key="7">
    <source>
        <dbReference type="PROSITE" id="PS50071"/>
    </source>
</evidence>
<feature type="compositionally biased region" description="Polar residues" evidence="6">
    <location>
        <begin position="276"/>
        <end position="294"/>
    </location>
</feature>
<dbReference type="GO" id="GO:0003677">
    <property type="term" value="F:DNA binding"/>
    <property type="evidence" value="ECO:0007669"/>
    <property type="project" value="UniProtKB-UniRule"/>
</dbReference>
<reference evidence="9 10" key="1">
    <citation type="submission" date="2018-07" db="EMBL/GenBank/DDBJ databases">
        <title>Section-level genome sequencing of Aspergillus section Nigri to investigate inter- and intra-species variation.</title>
        <authorList>
            <consortium name="DOE Joint Genome Institute"/>
            <person name="Vesth T.C."/>
            <person name="Nybo J.L."/>
            <person name="Theobald S."/>
            <person name="Frisvad J.C."/>
            <person name="Larsen T.O."/>
            <person name="Nielsen K.F."/>
            <person name="Hoof J.B."/>
            <person name="Brandl J."/>
            <person name="Salamov A."/>
            <person name="Riley R."/>
            <person name="Gladden J.M."/>
            <person name="Phatale P."/>
            <person name="Nielsen M.T."/>
            <person name="Lyhne E.K."/>
            <person name="Kogle M.E."/>
            <person name="Strasser K."/>
            <person name="McDonnell E."/>
            <person name="Barry K."/>
            <person name="Clum A."/>
            <person name="Chen C."/>
            <person name="Nolan M."/>
            <person name="Sandor L."/>
            <person name="Kuo A."/>
            <person name="Lipzen A."/>
            <person name="Hainaut M."/>
            <person name="Drula E."/>
            <person name="Tsang A."/>
            <person name="Magnuson J.K."/>
            <person name="Henrissat B."/>
            <person name="Wiebenga A."/>
            <person name="Simmons B.A."/>
            <person name="Makela M.R."/>
            <person name="De vries R.P."/>
            <person name="Grigoriev I.V."/>
            <person name="Mortensen U.H."/>
            <person name="Baker S.E."/>
            <person name="Andersen M.R."/>
        </authorList>
    </citation>
    <scope>NUCLEOTIDE SEQUENCE [LARGE SCALE GENOMIC DNA]</scope>
    <source>
        <strain evidence="9 10">ATCC 13157</strain>
    </source>
</reference>
<name>A0A370PTW9_ASPPH</name>
<keyword evidence="4" id="KW-0479">Metal-binding</keyword>
<feature type="region of interest" description="Disordered" evidence="6">
    <location>
        <begin position="1"/>
        <end position="39"/>
    </location>
</feature>
<dbReference type="SMART" id="SM00355">
    <property type="entry name" value="ZnF_C2H2"/>
    <property type="match status" value="3"/>
</dbReference>
<feature type="compositionally biased region" description="Basic residues" evidence="6">
    <location>
        <begin position="339"/>
        <end position="349"/>
    </location>
</feature>
<accession>A0A370PTW9</accession>
<evidence type="ECO:0000256" key="5">
    <source>
        <dbReference type="PROSITE-ProRule" id="PRU00108"/>
    </source>
</evidence>
<evidence type="ECO:0000313" key="9">
    <source>
        <dbReference type="EMBL" id="RDK45621.1"/>
    </source>
</evidence>
<dbReference type="InterPro" id="IPR009057">
    <property type="entry name" value="Homeodomain-like_sf"/>
</dbReference>
<dbReference type="GO" id="GO:0006355">
    <property type="term" value="P:regulation of DNA-templated transcription"/>
    <property type="evidence" value="ECO:0007669"/>
    <property type="project" value="InterPro"/>
</dbReference>
<dbReference type="Gene3D" id="1.10.10.60">
    <property type="entry name" value="Homeodomain-like"/>
    <property type="match status" value="1"/>
</dbReference>
<proteinExistence type="predicted"/>